<comment type="caution">
    <text evidence="1">The sequence shown here is derived from an EMBL/GenBank/DDBJ whole genome shotgun (WGS) entry which is preliminary data.</text>
</comment>
<reference evidence="1" key="1">
    <citation type="submission" date="2021-02" db="EMBL/GenBank/DDBJ databases">
        <authorList>
            <consortium name="DOE Joint Genome Institute"/>
            <person name="Ahrendt S."/>
            <person name="Looney B.P."/>
            <person name="Miyauchi S."/>
            <person name="Morin E."/>
            <person name="Drula E."/>
            <person name="Courty P.E."/>
            <person name="Chicoki N."/>
            <person name="Fauchery L."/>
            <person name="Kohler A."/>
            <person name="Kuo A."/>
            <person name="Labutti K."/>
            <person name="Pangilinan J."/>
            <person name="Lipzen A."/>
            <person name="Riley R."/>
            <person name="Andreopoulos W."/>
            <person name="He G."/>
            <person name="Johnson J."/>
            <person name="Barry K.W."/>
            <person name="Grigoriev I.V."/>
            <person name="Nagy L."/>
            <person name="Hibbett D."/>
            <person name="Henrissat B."/>
            <person name="Matheny P.B."/>
            <person name="Labbe J."/>
            <person name="Martin F."/>
        </authorList>
    </citation>
    <scope>NUCLEOTIDE SEQUENCE</scope>
    <source>
        <strain evidence="1">FP105234-sp</strain>
    </source>
</reference>
<proteinExistence type="predicted"/>
<keyword evidence="2" id="KW-1185">Reference proteome</keyword>
<organism evidence="1 2">
    <name type="scientific">Auriscalpium vulgare</name>
    <dbReference type="NCBI Taxonomy" id="40419"/>
    <lineage>
        <taxon>Eukaryota</taxon>
        <taxon>Fungi</taxon>
        <taxon>Dikarya</taxon>
        <taxon>Basidiomycota</taxon>
        <taxon>Agaricomycotina</taxon>
        <taxon>Agaricomycetes</taxon>
        <taxon>Russulales</taxon>
        <taxon>Auriscalpiaceae</taxon>
        <taxon>Auriscalpium</taxon>
    </lineage>
</organism>
<keyword evidence="1" id="KW-0378">Hydrolase</keyword>
<evidence type="ECO:0000313" key="2">
    <source>
        <dbReference type="Proteomes" id="UP000814033"/>
    </source>
</evidence>
<protein>
    <submittedName>
        <fullName evidence="1">Acid protease</fullName>
    </submittedName>
</protein>
<dbReference type="EMBL" id="MU276073">
    <property type="protein sequence ID" value="KAI0042304.1"/>
    <property type="molecule type" value="Genomic_DNA"/>
</dbReference>
<gene>
    <name evidence="1" type="ORF">FA95DRAFT_1564451</name>
</gene>
<keyword evidence="1" id="KW-0645">Protease</keyword>
<sequence>MYFSAAFVLAALPFLATAVPVAETPSARSGVAIPIAKRSSLHYADGAVNLKVLQKRLRSSVAKVQRGFEIYQRNTGEVHPLAGDLKKRASGSDPLIDGDDDELWYGTISVGTPAKQFTVDFDTGSSDLFLPGSTCGTTCSGHTLYTPSASSTAKDLKKTFTLDYGSSSDSSSVSGEEYTDTVTIAGLTATGQTLGSAKTYSESFESEYFPADGLLGMAFESLSDYGANPLFQSLIANGEITNESFGFYFAESGSELYLGGVNSALYTGSFTYAAVTTAAYWQTKFDSFSVNGVKVVGSTATILDTGTTQIIGTSAGVKALYAKITGAKADNALGTGLYSIPCTFNTPLEVSLGGKSFTIEPSTFNLGPVSTGSSTCVGGAAADDEIGSEFWILGDVFMRNVYTQFDVGNKRIGFANLA</sequence>
<accession>A0ACB8RDT2</accession>
<name>A0ACB8RDT2_9AGAM</name>
<evidence type="ECO:0000313" key="1">
    <source>
        <dbReference type="EMBL" id="KAI0042304.1"/>
    </source>
</evidence>
<dbReference type="Proteomes" id="UP000814033">
    <property type="component" value="Unassembled WGS sequence"/>
</dbReference>
<reference evidence="1" key="2">
    <citation type="journal article" date="2022" name="New Phytol.">
        <title>Evolutionary transition to the ectomycorrhizal habit in the genomes of a hyperdiverse lineage of mushroom-forming fungi.</title>
        <authorList>
            <person name="Looney B."/>
            <person name="Miyauchi S."/>
            <person name="Morin E."/>
            <person name="Drula E."/>
            <person name="Courty P.E."/>
            <person name="Kohler A."/>
            <person name="Kuo A."/>
            <person name="LaButti K."/>
            <person name="Pangilinan J."/>
            <person name="Lipzen A."/>
            <person name="Riley R."/>
            <person name="Andreopoulos W."/>
            <person name="He G."/>
            <person name="Johnson J."/>
            <person name="Nolan M."/>
            <person name="Tritt A."/>
            <person name="Barry K.W."/>
            <person name="Grigoriev I.V."/>
            <person name="Nagy L.G."/>
            <person name="Hibbett D."/>
            <person name="Henrissat B."/>
            <person name="Matheny P.B."/>
            <person name="Labbe J."/>
            <person name="Martin F.M."/>
        </authorList>
    </citation>
    <scope>NUCLEOTIDE SEQUENCE</scope>
    <source>
        <strain evidence="1">FP105234-sp</strain>
    </source>
</reference>